<feature type="region of interest" description="Disordered" evidence="1">
    <location>
        <begin position="209"/>
        <end position="228"/>
    </location>
</feature>
<evidence type="ECO:0000313" key="5">
    <source>
        <dbReference type="Proteomes" id="UP000051184"/>
    </source>
</evidence>
<organism evidence="4 5">
    <name type="scientific">Cognatishimia activa</name>
    <dbReference type="NCBI Taxonomy" id="1715691"/>
    <lineage>
        <taxon>Bacteria</taxon>
        <taxon>Pseudomonadati</taxon>
        <taxon>Pseudomonadota</taxon>
        <taxon>Alphaproteobacteria</taxon>
        <taxon>Rhodobacterales</taxon>
        <taxon>Paracoccaceae</taxon>
        <taxon>Cognatishimia</taxon>
    </lineage>
</organism>
<evidence type="ECO:0000256" key="1">
    <source>
        <dbReference type="SAM" id="MobiDB-lite"/>
    </source>
</evidence>
<gene>
    <name evidence="4" type="ORF">TA5114_03137</name>
</gene>
<dbReference type="EMBL" id="CYUE01000022">
    <property type="protein sequence ID" value="CUK27309.1"/>
    <property type="molecule type" value="Genomic_DNA"/>
</dbReference>
<feature type="compositionally biased region" description="Polar residues" evidence="1">
    <location>
        <begin position="209"/>
        <end position="222"/>
    </location>
</feature>
<evidence type="ECO:0000313" key="4">
    <source>
        <dbReference type="EMBL" id="CUK27309.1"/>
    </source>
</evidence>
<feature type="domain" description="DUF2062" evidence="3">
    <location>
        <begin position="27"/>
        <end position="193"/>
    </location>
</feature>
<reference evidence="5" key="1">
    <citation type="submission" date="2015-09" db="EMBL/GenBank/DDBJ databases">
        <authorList>
            <person name="Rodrigo-Torres Lidia"/>
            <person name="Arahal R.David."/>
        </authorList>
    </citation>
    <scope>NUCLEOTIDE SEQUENCE [LARGE SCALE GENOMIC DNA]</scope>
    <source>
        <strain evidence="5">CECT 5114</strain>
    </source>
</reference>
<evidence type="ECO:0000259" key="3">
    <source>
        <dbReference type="Pfam" id="PF09835"/>
    </source>
</evidence>
<feature type="transmembrane region" description="Helical" evidence="2">
    <location>
        <begin position="80"/>
        <end position="103"/>
    </location>
</feature>
<dbReference type="Proteomes" id="UP000051184">
    <property type="component" value="Unassembled WGS sequence"/>
</dbReference>
<feature type="transmembrane region" description="Helical" evidence="2">
    <location>
        <begin position="159"/>
        <end position="185"/>
    </location>
</feature>
<protein>
    <recommendedName>
        <fullName evidence="3">DUF2062 domain-containing protein</fullName>
    </recommendedName>
</protein>
<dbReference type="STRING" id="1715691.TA5113_00684"/>
<dbReference type="RefSeq" id="WP_058316228.1">
    <property type="nucleotide sequence ID" value="NZ_CYTO01000007.1"/>
</dbReference>
<keyword evidence="2" id="KW-0812">Transmembrane</keyword>
<sequence length="228" mass="25809">MVFKRRDRRTILQRALDFLWPRGGWTRAFRYVRHRLHRLPGSPERIGRGIWAGVFTTFTPFFGLHFVVAAIVARLVQGNILAALIGTFFGNPLTYVPIGVISLKTGHFLLGTEFEEGQEKGLIAKFTDAGYDLLHNFWAIFTDARVDWHGLAIFWREVFYPYLIGGIVPGIVAGTIAYYLAVPVIRVYQKRRAKRIQAKFEALKEKAQQASAQVTGQPVQTKSDADDA</sequence>
<dbReference type="Pfam" id="PF09835">
    <property type="entry name" value="DUF2062"/>
    <property type="match status" value="1"/>
</dbReference>
<dbReference type="AlphaFoldDB" id="A0A0P1IUZ2"/>
<dbReference type="OrthoDB" id="7360463at2"/>
<evidence type="ECO:0000256" key="2">
    <source>
        <dbReference type="SAM" id="Phobius"/>
    </source>
</evidence>
<keyword evidence="2" id="KW-0472">Membrane</keyword>
<keyword evidence="5" id="KW-1185">Reference proteome</keyword>
<proteinExistence type="predicted"/>
<feature type="transmembrane region" description="Helical" evidence="2">
    <location>
        <begin position="50"/>
        <end position="73"/>
    </location>
</feature>
<name>A0A0P1IUZ2_9RHOB</name>
<dbReference type="InterPro" id="IPR018639">
    <property type="entry name" value="DUF2062"/>
</dbReference>
<keyword evidence="2" id="KW-1133">Transmembrane helix</keyword>
<dbReference type="PANTHER" id="PTHR40547">
    <property type="entry name" value="SLL0298 PROTEIN"/>
    <property type="match status" value="1"/>
</dbReference>
<dbReference type="PANTHER" id="PTHR40547:SF1">
    <property type="entry name" value="SLL0298 PROTEIN"/>
    <property type="match status" value="1"/>
</dbReference>
<accession>A0A0P1IUZ2</accession>